<keyword evidence="5" id="KW-0677">Repeat</keyword>
<dbReference type="InterPro" id="IPR002048">
    <property type="entry name" value="EF_hand_dom"/>
</dbReference>
<dbReference type="FunFam" id="1.10.238.10:FF:000034">
    <property type="entry name" value="Calmodulin"/>
    <property type="match status" value="1"/>
</dbReference>
<dbReference type="GO" id="GO:0042995">
    <property type="term" value="C:cell projection"/>
    <property type="evidence" value="ECO:0007669"/>
    <property type="project" value="UniProtKB-SubCell"/>
</dbReference>
<evidence type="ECO:0000256" key="10">
    <source>
        <dbReference type="PROSITE-ProRule" id="PRU00192"/>
    </source>
</evidence>
<dbReference type="PANTHER" id="PTHR15735">
    <property type="entry name" value="FCH AND DOUBLE SH3 DOMAINS PROTEIN"/>
    <property type="match status" value="1"/>
</dbReference>
<accession>C3YZA9</accession>
<dbReference type="SUPFAM" id="SSF103657">
    <property type="entry name" value="BAR/IMD domain-like"/>
    <property type="match status" value="1"/>
</dbReference>
<feature type="region of interest" description="Disordered" evidence="12">
    <location>
        <begin position="419"/>
        <end position="516"/>
    </location>
</feature>
<keyword evidence="2 10" id="KW-0728">SH3 domain</keyword>
<reference evidence="16" key="1">
    <citation type="journal article" date="2008" name="Nature">
        <title>The amphioxus genome and the evolution of the chordate karyotype.</title>
        <authorList>
            <consortium name="US DOE Joint Genome Institute (JGI-PGF)"/>
            <person name="Putnam N.H."/>
            <person name="Butts T."/>
            <person name="Ferrier D.E.K."/>
            <person name="Furlong R.F."/>
            <person name="Hellsten U."/>
            <person name="Kawashima T."/>
            <person name="Robinson-Rechavi M."/>
            <person name="Shoguchi E."/>
            <person name="Terry A."/>
            <person name="Yu J.-K."/>
            <person name="Benito-Gutierrez E.L."/>
            <person name="Dubchak I."/>
            <person name="Garcia-Fernandez J."/>
            <person name="Gibson-Brown J.J."/>
            <person name="Grigoriev I.V."/>
            <person name="Horton A.C."/>
            <person name="de Jong P.J."/>
            <person name="Jurka J."/>
            <person name="Kapitonov V.V."/>
            <person name="Kohara Y."/>
            <person name="Kuroki Y."/>
            <person name="Lindquist E."/>
            <person name="Lucas S."/>
            <person name="Osoegawa K."/>
            <person name="Pennacchio L.A."/>
            <person name="Salamov A.A."/>
            <person name="Satou Y."/>
            <person name="Sauka-Spengler T."/>
            <person name="Schmutz J."/>
            <person name="Shin-I T."/>
            <person name="Toyoda A."/>
            <person name="Bronner-Fraser M."/>
            <person name="Fujiyama A."/>
            <person name="Holland L.Z."/>
            <person name="Holland P.W.H."/>
            <person name="Satoh N."/>
            <person name="Rokhsar D.S."/>
        </authorList>
    </citation>
    <scope>NUCLEOTIDE SEQUENCE [LARGE SCALE GENOMIC DNA]</scope>
    <source>
        <strain evidence="16">S238N-H82</strain>
        <tissue evidence="16">Testes</tissue>
    </source>
</reference>
<feature type="compositionally biased region" description="Basic and acidic residues" evidence="12">
    <location>
        <begin position="376"/>
        <end position="388"/>
    </location>
</feature>
<keyword evidence="3" id="KW-0597">Phosphoprotein</keyword>
<dbReference type="Gene3D" id="1.20.1270.60">
    <property type="entry name" value="Arfaptin homology (AH) domain/BAR domain"/>
    <property type="match status" value="1"/>
</dbReference>
<keyword evidence="4" id="KW-0479">Metal-binding</keyword>
<dbReference type="Pfam" id="PF13833">
    <property type="entry name" value="EF-hand_8"/>
    <property type="match status" value="1"/>
</dbReference>
<evidence type="ECO:0000256" key="12">
    <source>
        <dbReference type="SAM" id="MobiDB-lite"/>
    </source>
</evidence>
<dbReference type="PROSITE" id="PS50222">
    <property type="entry name" value="EF_HAND_2"/>
    <property type="match status" value="2"/>
</dbReference>
<organism>
    <name type="scientific">Branchiostoma floridae</name>
    <name type="common">Florida lancelet</name>
    <name type="synonym">Amphioxus</name>
    <dbReference type="NCBI Taxonomy" id="7739"/>
    <lineage>
        <taxon>Eukaryota</taxon>
        <taxon>Metazoa</taxon>
        <taxon>Chordata</taxon>
        <taxon>Cephalochordata</taxon>
        <taxon>Leptocardii</taxon>
        <taxon>Amphioxiformes</taxon>
        <taxon>Branchiostomatidae</taxon>
        <taxon>Branchiostoma</taxon>
    </lineage>
</organism>
<feature type="domain" description="EF-hand" evidence="14">
    <location>
        <begin position="927"/>
        <end position="962"/>
    </location>
</feature>
<evidence type="ECO:0000256" key="4">
    <source>
        <dbReference type="ARBA" id="ARBA00022723"/>
    </source>
</evidence>
<feature type="compositionally biased region" description="Low complexity" evidence="12">
    <location>
        <begin position="784"/>
        <end position="800"/>
    </location>
</feature>
<feature type="domain" description="SH3" evidence="13">
    <location>
        <begin position="694"/>
        <end position="757"/>
    </location>
</feature>
<dbReference type="Pfam" id="PF14604">
    <property type="entry name" value="SH3_9"/>
    <property type="match status" value="1"/>
</dbReference>
<sequence>MQPPPRKVKISQQLKTVHSEHISKLQAKHETECNLLEDIRTFGSKLSALEKDYGQALEKLVKQFQKREYPADDELKPPNHRSVYVVWAALIEQADTLAKARLATAEALRTGIVEPAKTLKSSKDLQLKKCTEQLNLLHQEVTLTVKEMNKLKKTYFEVEHVAHDAREKAKDAESKMKRNATSIFQSKATLQKNSAKLSARKDTCDSKSAAARNDYLMSLAAANAHQKRYFQTDLPEIIEDCDGDIYDNMKEFLVLLNKTQVELNTQAARSFRDVLSQAELISRQFNQQCFFHSNPVFSDNIHYDFDPCDNDRVSTLQESAMGEQSLDKEARKWANKIAREQKNIRDHQKSQRDLHNQMSTYKENPDSLAEFSPVEAEQKIEEAKQGARKAETSLAKAEARLEQLRAAGVNVDQWLSQTTSSLLSPPDGEGRLSRTSSRLSLNSEGSNYDDWEETFDHSAAASSTSDWPGGSTTSADHSSSTTSAGNMEIGPVSPNDDVFLEGSQDRGDFGQQTGESTPVKVSMEDDAGFGDHTDEWDDTFDSTAVFNGADAVSSSASMQSRQYPITCTVLYPYEGQKSDELTIAEGDLVEAIDDGDIEGWVMGRNQRGEVGYVPENYLQWDTSSVDRRDSSDSPSHVTTSLSSSDVQYEQLETAQTVGSPQHVSGSYTSSMSSTDWEVQQALGTTETSPPFQQQGLSLVRALYDFDASNPEELTFPEGAVINVTSKDANGVDDGWWKGEYNGTVGVFPSLVVEDLDESEAAFYDKTPTTPNLPMPGVLPPSLPPGFLTNGNNSNSNGTLGPVPELNIESPQSPDNQFRPSSANFLGTGTSLDVDASQPSAHSAPGSPSGNRRPDEEETKEGEKNESKDGEEVRDGEEAKDGDESGSKGDEEAKGETKDGEGDKGDGEEQAAAESVEGKDMADTLSEEQIAEFKEVFGLFDQDNSGSITTNELGEFVSARVAAKFSPVHSSLFLTHSLLCLTPFLDHIPRRCAELYAGFITASELRVVMANLGEKLTDEEVDEMIDEADSDGDGHINFEEFYTTMYKIG</sequence>
<evidence type="ECO:0000259" key="14">
    <source>
        <dbReference type="PROSITE" id="PS50222"/>
    </source>
</evidence>
<dbReference type="FunFam" id="2.30.30.40:FF:000033">
    <property type="entry name" value="FCH and double SH3 domains protein 2"/>
    <property type="match status" value="1"/>
</dbReference>
<dbReference type="Gene3D" id="2.30.30.40">
    <property type="entry name" value="SH3 Domains"/>
    <property type="match status" value="2"/>
</dbReference>
<dbReference type="GO" id="GO:0110053">
    <property type="term" value="P:regulation of actin filament organization"/>
    <property type="evidence" value="ECO:0007669"/>
    <property type="project" value="UniProtKB-ARBA"/>
</dbReference>
<feature type="compositionally biased region" description="Low complexity" evidence="12">
    <location>
        <begin position="632"/>
        <end position="646"/>
    </location>
</feature>
<dbReference type="SMART" id="SM00055">
    <property type="entry name" value="FCH"/>
    <property type="match status" value="1"/>
</dbReference>
<dbReference type="eggNOG" id="KOG0027">
    <property type="taxonomic scope" value="Eukaryota"/>
</dbReference>
<feature type="region of interest" description="Disordered" evidence="12">
    <location>
        <begin position="362"/>
        <end position="388"/>
    </location>
</feature>
<feature type="compositionally biased region" description="Low complexity" evidence="12">
    <location>
        <begin position="835"/>
        <end position="848"/>
    </location>
</feature>
<keyword evidence="8" id="KW-0446">Lipid-binding</keyword>
<dbReference type="Pfam" id="PF00611">
    <property type="entry name" value="FCH"/>
    <property type="match status" value="1"/>
</dbReference>
<proteinExistence type="predicted"/>
<keyword evidence="9" id="KW-0966">Cell projection</keyword>
<evidence type="ECO:0000256" key="3">
    <source>
        <dbReference type="ARBA" id="ARBA00022553"/>
    </source>
</evidence>
<evidence type="ECO:0000256" key="7">
    <source>
        <dbReference type="ARBA" id="ARBA00023054"/>
    </source>
</evidence>
<feature type="compositionally biased region" description="Low complexity" evidence="12">
    <location>
        <begin position="471"/>
        <end position="483"/>
    </location>
</feature>
<dbReference type="Pfam" id="PF00018">
    <property type="entry name" value="SH3_1"/>
    <property type="match status" value="1"/>
</dbReference>
<evidence type="ECO:0000259" key="15">
    <source>
        <dbReference type="PROSITE" id="PS51741"/>
    </source>
</evidence>
<dbReference type="SUPFAM" id="SSF47473">
    <property type="entry name" value="EF-hand"/>
    <property type="match status" value="1"/>
</dbReference>
<dbReference type="EMBL" id="GG666566">
    <property type="protein sequence ID" value="EEN54180.1"/>
    <property type="molecule type" value="Genomic_DNA"/>
</dbReference>
<evidence type="ECO:0000256" key="2">
    <source>
        <dbReference type="ARBA" id="ARBA00022443"/>
    </source>
</evidence>
<protein>
    <recommendedName>
        <fullName evidence="17">F-BAR and double SH3 domains protein 2-like</fullName>
    </recommendedName>
</protein>
<dbReference type="PRINTS" id="PR00452">
    <property type="entry name" value="SH3DOMAIN"/>
</dbReference>
<dbReference type="SUPFAM" id="SSF50044">
    <property type="entry name" value="SH3-domain"/>
    <property type="match status" value="2"/>
</dbReference>
<dbReference type="InterPro" id="IPR011992">
    <property type="entry name" value="EF-hand-dom_pair"/>
</dbReference>
<dbReference type="InterPro" id="IPR031160">
    <property type="entry name" value="F_BAR_dom"/>
</dbReference>
<dbReference type="GO" id="GO:0005509">
    <property type="term" value="F:calcium ion binding"/>
    <property type="evidence" value="ECO:0007669"/>
    <property type="project" value="InterPro"/>
</dbReference>
<keyword evidence="7 11" id="KW-0175">Coiled coil</keyword>
<dbReference type="STRING" id="7739.C3YZA9"/>
<name>C3YZA9_BRAFL</name>
<dbReference type="FunFam" id="1.20.1270.60:FF:000039">
    <property type="entry name" value="FCH and double SH3 domains protein"/>
    <property type="match status" value="1"/>
</dbReference>
<dbReference type="InterPro" id="IPR036028">
    <property type="entry name" value="SH3-like_dom_sf"/>
</dbReference>
<feature type="compositionally biased region" description="Low complexity" evidence="12">
    <location>
        <begin position="433"/>
        <end position="443"/>
    </location>
</feature>
<feature type="compositionally biased region" description="Pro residues" evidence="12">
    <location>
        <begin position="770"/>
        <end position="783"/>
    </location>
</feature>
<evidence type="ECO:0000259" key="13">
    <source>
        <dbReference type="PROSITE" id="PS50002"/>
    </source>
</evidence>
<keyword evidence="6" id="KW-0106">Calcium</keyword>
<feature type="domain" description="EF-hand" evidence="14">
    <location>
        <begin position="1015"/>
        <end position="1048"/>
    </location>
</feature>
<gene>
    <name evidence="16" type="ORF">BRAFLDRAFT_82966</name>
</gene>
<dbReference type="PROSITE" id="PS00018">
    <property type="entry name" value="EF_HAND_1"/>
    <property type="match status" value="2"/>
</dbReference>
<dbReference type="FunFam" id="2.30.30.40:FF:000060">
    <property type="entry name" value="FCH and double SH3 domains protein 2"/>
    <property type="match status" value="1"/>
</dbReference>
<evidence type="ECO:0000256" key="5">
    <source>
        <dbReference type="ARBA" id="ARBA00022737"/>
    </source>
</evidence>
<dbReference type="AlphaFoldDB" id="C3YZA9"/>
<evidence type="ECO:0000256" key="9">
    <source>
        <dbReference type="ARBA" id="ARBA00023273"/>
    </source>
</evidence>
<dbReference type="InterPro" id="IPR018247">
    <property type="entry name" value="EF_Hand_1_Ca_BS"/>
</dbReference>
<comment type="subcellular location">
    <subcellularLocation>
        <location evidence="1">Cell projection</location>
    </subcellularLocation>
</comment>
<dbReference type="GO" id="GO:0051495">
    <property type="term" value="P:positive regulation of cytoskeleton organization"/>
    <property type="evidence" value="ECO:0007669"/>
    <property type="project" value="UniProtKB-ARBA"/>
</dbReference>
<dbReference type="GO" id="GO:1902905">
    <property type="term" value="P:positive regulation of supramolecular fiber organization"/>
    <property type="evidence" value="ECO:0007669"/>
    <property type="project" value="UniProtKB-ARBA"/>
</dbReference>
<dbReference type="Pfam" id="PF13202">
    <property type="entry name" value="EF-hand_5"/>
    <property type="match status" value="1"/>
</dbReference>
<dbReference type="InterPro" id="IPR027267">
    <property type="entry name" value="AH/BAR_dom_sf"/>
</dbReference>
<feature type="domain" description="SH3" evidence="13">
    <location>
        <begin position="562"/>
        <end position="623"/>
    </location>
</feature>
<dbReference type="PROSITE" id="PS50002">
    <property type="entry name" value="SH3"/>
    <property type="match status" value="2"/>
</dbReference>
<dbReference type="PROSITE" id="PS51741">
    <property type="entry name" value="F_BAR"/>
    <property type="match status" value="1"/>
</dbReference>
<evidence type="ECO:0000256" key="11">
    <source>
        <dbReference type="PROSITE-ProRule" id="PRU01077"/>
    </source>
</evidence>
<evidence type="ECO:0000256" key="1">
    <source>
        <dbReference type="ARBA" id="ARBA00004316"/>
    </source>
</evidence>
<evidence type="ECO:0000256" key="6">
    <source>
        <dbReference type="ARBA" id="ARBA00022837"/>
    </source>
</evidence>
<dbReference type="CDD" id="cd11761">
    <property type="entry name" value="SH3_FCHSD_1"/>
    <property type="match status" value="1"/>
</dbReference>
<dbReference type="SMART" id="SM00054">
    <property type="entry name" value="EFh"/>
    <property type="match status" value="2"/>
</dbReference>
<feature type="domain" description="F-BAR" evidence="15">
    <location>
        <begin position="8"/>
        <end position="286"/>
    </location>
</feature>
<feature type="region of interest" description="Disordered" evidence="12">
    <location>
        <begin position="763"/>
        <end position="921"/>
    </location>
</feature>
<dbReference type="InterPro" id="IPR001060">
    <property type="entry name" value="FCH_dom"/>
</dbReference>
<evidence type="ECO:0008006" key="17">
    <source>
        <dbReference type="Google" id="ProtNLM"/>
    </source>
</evidence>
<dbReference type="eggNOG" id="KOG3565">
    <property type="taxonomic scope" value="Eukaryota"/>
</dbReference>
<dbReference type="CDD" id="cd00051">
    <property type="entry name" value="EFh"/>
    <property type="match status" value="1"/>
</dbReference>
<dbReference type="GO" id="GO:0008289">
    <property type="term" value="F:lipid binding"/>
    <property type="evidence" value="ECO:0007669"/>
    <property type="project" value="UniProtKB-KW"/>
</dbReference>
<dbReference type="PANTHER" id="PTHR15735:SF21">
    <property type="entry name" value="PROTEIN NERVOUS WRECK"/>
    <property type="match status" value="1"/>
</dbReference>
<evidence type="ECO:0000256" key="8">
    <source>
        <dbReference type="ARBA" id="ARBA00023121"/>
    </source>
</evidence>
<dbReference type="SMART" id="SM00326">
    <property type="entry name" value="SH3"/>
    <property type="match status" value="2"/>
</dbReference>
<dbReference type="InParanoid" id="C3YZA9"/>
<evidence type="ECO:0000313" key="16">
    <source>
        <dbReference type="EMBL" id="EEN54180.1"/>
    </source>
</evidence>
<feature type="compositionally biased region" description="Basic and acidic residues" evidence="12">
    <location>
        <begin position="860"/>
        <end position="906"/>
    </location>
</feature>
<dbReference type="InterPro" id="IPR035460">
    <property type="entry name" value="FCHSD_SH3_1"/>
</dbReference>
<feature type="compositionally biased region" description="Polar residues" evidence="12">
    <location>
        <begin position="808"/>
        <end position="830"/>
    </location>
</feature>
<feature type="region of interest" description="Disordered" evidence="12">
    <location>
        <begin position="624"/>
        <end position="646"/>
    </location>
</feature>
<dbReference type="Gene3D" id="1.10.238.10">
    <property type="entry name" value="EF-hand"/>
    <property type="match status" value="2"/>
</dbReference>
<dbReference type="CDD" id="cd11762">
    <property type="entry name" value="SH3_FCHSD_2"/>
    <property type="match status" value="1"/>
</dbReference>
<dbReference type="InterPro" id="IPR001452">
    <property type="entry name" value="SH3_domain"/>
</dbReference>
<dbReference type="CDD" id="cd07654">
    <property type="entry name" value="F-BAR_FCHSD"/>
    <property type="match status" value="1"/>
</dbReference>